<dbReference type="AlphaFoldDB" id="A0AAV4NUE6"/>
<comment type="caution">
    <text evidence="2">The sequence shown here is derived from an EMBL/GenBank/DDBJ whole genome shotgun (WGS) entry which is preliminary data.</text>
</comment>
<organism evidence="2 3">
    <name type="scientific">Caerostris extrusa</name>
    <name type="common">Bark spider</name>
    <name type="synonym">Caerostris bankana</name>
    <dbReference type="NCBI Taxonomy" id="172846"/>
    <lineage>
        <taxon>Eukaryota</taxon>
        <taxon>Metazoa</taxon>
        <taxon>Ecdysozoa</taxon>
        <taxon>Arthropoda</taxon>
        <taxon>Chelicerata</taxon>
        <taxon>Arachnida</taxon>
        <taxon>Araneae</taxon>
        <taxon>Araneomorphae</taxon>
        <taxon>Entelegynae</taxon>
        <taxon>Araneoidea</taxon>
        <taxon>Araneidae</taxon>
        <taxon>Caerostris</taxon>
    </lineage>
</organism>
<name>A0AAV4NUE6_CAEEX</name>
<sequence length="114" mass="12571">MPLSRCGSNRSEENSLQQPRPPPTEQSALWRGGSHSSLQRIKRNAAFIDEFGGGLAHPRSCSKCTSVFHVRKEPSVHFCSDAALLCGRGRHGKSFYRNTRPPPLSHSWKGDGGE</sequence>
<feature type="region of interest" description="Disordered" evidence="1">
    <location>
        <begin position="95"/>
        <end position="114"/>
    </location>
</feature>
<dbReference type="EMBL" id="BPLR01003676">
    <property type="protein sequence ID" value="GIX87365.1"/>
    <property type="molecule type" value="Genomic_DNA"/>
</dbReference>
<keyword evidence="3" id="KW-1185">Reference proteome</keyword>
<accession>A0AAV4NUE6</accession>
<feature type="region of interest" description="Disordered" evidence="1">
    <location>
        <begin position="1"/>
        <end position="35"/>
    </location>
</feature>
<evidence type="ECO:0000313" key="3">
    <source>
        <dbReference type="Proteomes" id="UP001054945"/>
    </source>
</evidence>
<evidence type="ECO:0000313" key="2">
    <source>
        <dbReference type="EMBL" id="GIX87365.1"/>
    </source>
</evidence>
<gene>
    <name evidence="2" type="ORF">CEXT_126421</name>
</gene>
<protein>
    <submittedName>
        <fullName evidence="2">Uncharacterized protein</fullName>
    </submittedName>
</protein>
<proteinExistence type="predicted"/>
<dbReference type="Proteomes" id="UP001054945">
    <property type="component" value="Unassembled WGS sequence"/>
</dbReference>
<reference evidence="2 3" key="1">
    <citation type="submission" date="2021-06" db="EMBL/GenBank/DDBJ databases">
        <title>Caerostris extrusa draft genome.</title>
        <authorList>
            <person name="Kono N."/>
            <person name="Arakawa K."/>
        </authorList>
    </citation>
    <scope>NUCLEOTIDE SEQUENCE [LARGE SCALE GENOMIC DNA]</scope>
</reference>
<evidence type="ECO:0000256" key="1">
    <source>
        <dbReference type="SAM" id="MobiDB-lite"/>
    </source>
</evidence>
<feature type="compositionally biased region" description="Polar residues" evidence="1">
    <location>
        <begin position="1"/>
        <end position="18"/>
    </location>
</feature>